<dbReference type="OrthoDB" id="282887at2"/>
<evidence type="ECO:0000256" key="1">
    <source>
        <dbReference type="SAM" id="SignalP"/>
    </source>
</evidence>
<name>A0A5C1ARG2_9BACT</name>
<dbReference type="RefSeq" id="WP_149114922.1">
    <property type="nucleotide sequence ID" value="NZ_CP042425.1"/>
</dbReference>
<evidence type="ECO:0000313" key="3">
    <source>
        <dbReference type="Proteomes" id="UP000324974"/>
    </source>
</evidence>
<dbReference type="EMBL" id="CP042425">
    <property type="protein sequence ID" value="QEL20653.1"/>
    <property type="molecule type" value="Genomic_DNA"/>
</dbReference>
<dbReference type="Proteomes" id="UP000324974">
    <property type="component" value="Chromosome"/>
</dbReference>
<dbReference type="AlphaFoldDB" id="A0A5C1ARG2"/>
<evidence type="ECO:0000313" key="2">
    <source>
        <dbReference type="EMBL" id="QEL20653.1"/>
    </source>
</evidence>
<protein>
    <submittedName>
        <fullName evidence="2">Uncharacterized protein</fullName>
    </submittedName>
</protein>
<reference evidence="3" key="1">
    <citation type="submission" date="2019-08" db="EMBL/GenBank/DDBJ databases">
        <title>Limnoglobus roseus gen. nov., sp. nov., a novel freshwater planctomycete with a giant genome from the family Gemmataceae.</title>
        <authorList>
            <person name="Kulichevskaya I.S."/>
            <person name="Naumoff D.G."/>
            <person name="Miroshnikov K."/>
            <person name="Ivanova A."/>
            <person name="Philippov D.A."/>
            <person name="Hakobyan A."/>
            <person name="Rijpstra I.C."/>
            <person name="Sinninghe Damste J.S."/>
            <person name="Liesack W."/>
            <person name="Dedysh S.N."/>
        </authorList>
    </citation>
    <scope>NUCLEOTIDE SEQUENCE [LARGE SCALE GENOMIC DNA]</scope>
    <source>
        <strain evidence="3">PX52</strain>
    </source>
</reference>
<organism evidence="2 3">
    <name type="scientific">Limnoglobus roseus</name>
    <dbReference type="NCBI Taxonomy" id="2598579"/>
    <lineage>
        <taxon>Bacteria</taxon>
        <taxon>Pseudomonadati</taxon>
        <taxon>Planctomycetota</taxon>
        <taxon>Planctomycetia</taxon>
        <taxon>Gemmatales</taxon>
        <taxon>Gemmataceae</taxon>
        <taxon>Limnoglobus</taxon>
    </lineage>
</organism>
<accession>A0A5C1ARG2</accession>
<feature type="chain" id="PRO_5022836626" evidence="1">
    <location>
        <begin position="25"/>
        <end position="141"/>
    </location>
</feature>
<dbReference type="KEGG" id="lrs:PX52LOC_07759"/>
<keyword evidence="1" id="KW-0732">Signal</keyword>
<feature type="signal peptide" evidence="1">
    <location>
        <begin position="1"/>
        <end position="24"/>
    </location>
</feature>
<sequence length="141" mass="14843">MNQDRRSVIAAVGLALPFGLTAQASPPVGPPPELRLQSFEGAVRNAFRDGTSGCRRIAVGHSAEIKAGVQGCTNDRPFAGFPAGRLRIVRSGSEPGPIVGGVRLYLTTVDVILTHQRPGGRPLDFASLMPAPVLIGQVRHT</sequence>
<proteinExistence type="predicted"/>
<gene>
    <name evidence="2" type="ORF">PX52LOC_07759</name>
</gene>
<keyword evidence="3" id="KW-1185">Reference proteome</keyword>